<dbReference type="PANTHER" id="PTHR10961">
    <property type="entry name" value="PEROXISOMAL SARCOSINE OXIDASE"/>
    <property type="match status" value="1"/>
</dbReference>
<dbReference type="Proteomes" id="UP000244978">
    <property type="component" value="Unassembled WGS sequence"/>
</dbReference>
<evidence type="ECO:0000256" key="2">
    <source>
        <dbReference type="ARBA" id="ARBA00022630"/>
    </source>
</evidence>
<dbReference type="AlphaFoldDB" id="A0A2U1SWN8"/>
<dbReference type="Pfam" id="PF01266">
    <property type="entry name" value="DAO"/>
    <property type="match status" value="1"/>
</dbReference>
<evidence type="ECO:0000259" key="5">
    <source>
        <dbReference type="Pfam" id="PF01266"/>
    </source>
</evidence>
<evidence type="ECO:0000256" key="3">
    <source>
        <dbReference type="ARBA" id="ARBA00022827"/>
    </source>
</evidence>
<dbReference type="GO" id="GO:0008115">
    <property type="term" value="F:sarcosine oxidase activity"/>
    <property type="evidence" value="ECO:0007669"/>
    <property type="project" value="TreeGrafter"/>
</dbReference>
<dbReference type="SUPFAM" id="SSF54373">
    <property type="entry name" value="FAD-linked reductases, C-terminal domain"/>
    <property type="match status" value="1"/>
</dbReference>
<dbReference type="SUPFAM" id="SSF51905">
    <property type="entry name" value="FAD/NAD(P)-binding domain"/>
    <property type="match status" value="1"/>
</dbReference>
<dbReference type="RefSeq" id="WP_108998292.1">
    <property type="nucleotide sequence ID" value="NZ_QEEX01000002.1"/>
</dbReference>
<keyword evidence="3" id="KW-0274">FAD</keyword>
<organism evidence="6 7">
    <name type="scientific">Homoserinimonas hongtaonis</name>
    <dbReference type="NCBI Taxonomy" id="2079791"/>
    <lineage>
        <taxon>Bacteria</taxon>
        <taxon>Bacillati</taxon>
        <taxon>Actinomycetota</taxon>
        <taxon>Actinomycetes</taxon>
        <taxon>Micrococcales</taxon>
        <taxon>Microbacteriaceae</taxon>
        <taxon>Homoserinimonas</taxon>
    </lineage>
</organism>
<accession>A0A2U1SWN8</accession>
<evidence type="ECO:0000313" key="7">
    <source>
        <dbReference type="Proteomes" id="UP000244978"/>
    </source>
</evidence>
<sequence>MSQLSSETDVVVLGLGIHGAATAYELALRGVKVVGIEQFEALHDRGSSHGATRMIRRAYPNPVWNPLVGEAFDGWARWEAAAGATFYTPTTGLYAHRGEATMQGGRSRAVEAGHVTALMPSVSFPEGHNAVYDPDAGVLAAASALEFAHSAARRHGAELSFGERVISWESDENGVTVTTDARSIRASKLVVAGGAWASSLLPRYSERFEVWRIVTLAARTGQTCAQPPMLGTFSVDMDGGLVFGLPEIGDAGAKIGIDAGPVWDPNTPVGDATPAEVDRLTQLFRAFVPDIDLEGAEAVACLYTMTPDLRFVIGEIPGQANVIAAAACSGHGFKFGPAIGAAAADLAQGIARPDLDFVSPMRWEAA</sequence>
<evidence type="ECO:0000256" key="4">
    <source>
        <dbReference type="ARBA" id="ARBA00023002"/>
    </source>
</evidence>
<reference evidence="7" key="1">
    <citation type="submission" date="2018-04" db="EMBL/GenBank/DDBJ databases">
        <authorList>
            <person name="Liu S."/>
            <person name="Wang Z."/>
            <person name="Li J."/>
        </authorList>
    </citation>
    <scope>NUCLEOTIDE SEQUENCE [LARGE SCALE GENOMIC DNA]</scope>
    <source>
        <strain evidence="7">S1194</strain>
    </source>
</reference>
<dbReference type="GO" id="GO:0050660">
    <property type="term" value="F:flavin adenine dinucleotide binding"/>
    <property type="evidence" value="ECO:0007669"/>
    <property type="project" value="InterPro"/>
</dbReference>
<feature type="domain" description="FAD dependent oxidoreductase" evidence="5">
    <location>
        <begin position="9"/>
        <end position="346"/>
    </location>
</feature>
<dbReference type="InterPro" id="IPR006076">
    <property type="entry name" value="FAD-dep_OxRdtase"/>
</dbReference>
<dbReference type="PANTHER" id="PTHR10961:SF7">
    <property type="entry name" value="FAD DEPENDENT OXIDOREDUCTASE DOMAIN-CONTAINING PROTEIN"/>
    <property type="match status" value="1"/>
</dbReference>
<keyword evidence="7" id="KW-1185">Reference proteome</keyword>
<protein>
    <recommendedName>
        <fullName evidence="5">FAD dependent oxidoreductase domain-containing protein</fullName>
    </recommendedName>
</protein>
<dbReference type="EMBL" id="QEEX01000002">
    <property type="protein sequence ID" value="PWB96019.1"/>
    <property type="molecule type" value="Genomic_DNA"/>
</dbReference>
<proteinExistence type="predicted"/>
<gene>
    <name evidence="6" type="ORF">DF220_11510</name>
</gene>
<dbReference type="Gene3D" id="3.50.50.60">
    <property type="entry name" value="FAD/NAD(P)-binding domain"/>
    <property type="match status" value="1"/>
</dbReference>
<dbReference type="InterPro" id="IPR036188">
    <property type="entry name" value="FAD/NAD-bd_sf"/>
</dbReference>
<evidence type="ECO:0000256" key="1">
    <source>
        <dbReference type="ARBA" id="ARBA00001974"/>
    </source>
</evidence>
<keyword evidence="4" id="KW-0560">Oxidoreductase</keyword>
<comment type="cofactor">
    <cofactor evidence="1">
        <name>FAD</name>
        <dbReference type="ChEBI" id="CHEBI:57692"/>
    </cofactor>
</comment>
<comment type="caution">
    <text evidence="6">The sequence shown here is derived from an EMBL/GenBank/DDBJ whole genome shotgun (WGS) entry which is preliminary data.</text>
</comment>
<name>A0A2U1SWN8_9MICO</name>
<dbReference type="InterPro" id="IPR045170">
    <property type="entry name" value="MTOX"/>
</dbReference>
<dbReference type="Gene3D" id="3.30.9.10">
    <property type="entry name" value="D-Amino Acid Oxidase, subunit A, domain 2"/>
    <property type="match status" value="1"/>
</dbReference>
<keyword evidence="2" id="KW-0285">Flavoprotein</keyword>
<evidence type="ECO:0000313" key="6">
    <source>
        <dbReference type="EMBL" id="PWB96019.1"/>
    </source>
</evidence>